<dbReference type="InterPro" id="IPR011598">
    <property type="entry name" value="bHLH_dom"/>
</dbReference>
<dbReference type="AlphaFoldDB" id="A0A819GUV7"/>
<dbReference type="GO" id="GO:0046983">
    <property type="term" value="F:protein dimerization activity"/>
    <property type="evidence" value="ECO:0007669"/>
    <property type="project" value="InterPro"/>
</dbReference>
<dbReference type="PANTHER" id="PTHR23042">
    <property type="entry name" value="CIRCADIAN PROTEIN CLOCK/ARNT/BMAL/PAS"/>
    <property type="match status" value="1"/>
</dbReference>
<dbReference type="InterPro" id="IPR050933">
    <property type="entry name" value="Circadian_TF"/>
</dbReference>
<evidence type="ECO:0000313" key="4">
    <source>
        <dbReference type="Proteomes" id="UP000663881"/>
    </source>
</evidence>
<dbReference type="InterPro" id="IPR035965">
    <property type="entry name" value="PAS-like_dom_sf"/>
</dbReference>
<dbReference type="CDD" id="cd00130">
    <property type="entry name" value="PAS"/>
    <property type="match status" value="2"/>
</dbReference>
<dbReference type="Pfam" id="PF14598">
    <property type="entry name" value="PAS_11"/>
    <property type="match status" value="1"/>
</dbReference>
<reference evidence="3" key="1">
    <citation type="submission" date="2021-02" db="EMBL/GenBank/DDBJ databases">
        <authorList>
            <person name="Nowell W R."/>
        </authorList>
    </citation>
    <scope>NUCLEOTIDE SEQUENCE</scope>
</reference>
<protein>
    <submittedName>
        <fullName evidence="3">Uncharacterized protein</fullName>
    </submittedName>
</protein>
<gene>
    <name evidence="3" type="ORF">OKA104_LOCUS23368</name>
</gene>
<dbReference type="InterPro" id="IPR013767">
    <property type="entry name" value="PAS_fold"/>
</dbReference>
<dbReference type="PROSITE" id="PS50888">
    <property type="entry name" value="BHLH"/>
    <property type="match status" value="1"/>
</dbReference>
<dbReference type="GO" id="GO:0006355">
    <property type="term" value="P:regulation of DNA-templated transcription"/>
    <property type="evidence" value="ECO:0007669"/>
    <property type="project" value="InterPro"/>
</dbReference>
<dbReference type="Pfam" id="PF00989">
    <property type="entry name" value="PAS"/>
    <property type="match status" value="1"/>
</dbReference>
<feature type="domain" description="PAS" evidence="1">
    <location>
        <begin position="238"/>
        <end position="309"/>
    </location>
</feature>
<feature type="domain" description="PAS" evidence="1">
    <location>
        <begin position="122"/>
        <end position="184"/>
    </location>
</feature>
<sequence>MNTNINKLKRLYSKNNAIKLLARRQFRNENEKRRRDLSTQLITNLKDILLIENTSDTNEDNTKLDKASVLGQTVTFLKKHQQNIKNKTKLALPNLQNSSSSSSSSNSILEFSWKPPCDITSIDEWLQLAIETMHCFFLVIKFDLNLHKIVYVSKNIHSYFGYSQDELINHSLFDFILPSNHDQLLVYLLNNHQVLQTCDISWKRAVDNDYEQCTLIGAYRTINENEQYFMSIVKINTLDRMLRMNADYPIEEFITYLNIQGKFVYVDSKARQILGYNPFDLIGRTYFDFVHPDDLAVIVRAYKLWKENGNEKSEPYRFLTKDDQWILLQTSSQAHINAWTGKVESYICTTYIIECHSLQQLLAKRPSHIPANNSNTDVVLLPSMITTTTISSILNNQGNNSSSSANEITSFLTHLRDETYRKTIFEKLTECRRIKQNEIDICQEEIQVIDEILEFISQYRIKHSNNQLTSDEMQNTNTEDVTLNMLNTNSDLTVFDNPITNTTDQYCLQIDSRDDMPMDPLSSLFSLFPTNLFSDLSTINDPVQDIKIFNINNKSND</sequence>
<dbReference type="SUPFAM" id="SSF47459">
    <property type="entry name" value="HLH, helix-loop-helix DNA-binding domain"/>
    <property type="match status" value="1"/>
</dbReference>
<comment type="caution">
    <text evidence="3">The sequence shown here is derived from an EMBL/GenBank/DDBJ whole genome shotgun (WGS) entry which is preliminary data.</text>
</comment>
<dbReference type="InterPro" id="IPR036638">
    <property type="entry name" value="HLH_DNA-bd_sf"/>
</dbReference>
<dbReference type="SMART" id="SM00091">
    <property type="entry name" value="PAS"/>
    <property type="match status" value="2"/>
</dbReference>
<organism evidence="3 4">
    <name type="scientific">Adineta steineri</name>
    <dbReference type="NCBI Taxonomy" id="433720"/>
    <lineage>
        <taxon>Eukaryota</taxon>
        <taxon>Metazoa</taxon>
        <taxon>Spiralia</taxon>
        <taxon>Gnathifera</taxon>
        <taxon>Rotifera</taxon>
        <taxon>Eurotatoria</taxon>
        <taxon>Bdelloidea</taxon>
        <taxon>Adinetida</taxon>
        <taxon>Adinetidae</taxon>
        <taxon>Adineta</taxon>
    </lineage>
</organism>
<dbReference type="EMBL" id="CAJOAY010001779">
    <property type="protein sequence ID" value="CAF3885456.1"/>
    <property type="molecule type" value="Genomic_DNA"/>
</dbReference>
<dbReference type="SMART" id="SM00353">
    <property type="entry name" value="HLH"/>
    <property type="match status" value="1"/>
</dbReference>
<dbReference type="InterPro" id="IPR000014">
    <property type="entry name" value="PAS"/>
</dbReference>
<evidence type="ECO:0000259" key="2">
    <source>
        <dbReference type="PROSITE" id="PS50888"/>
    </source>
</evidence>
<dbReference type="SUPFAM" id="SSF55785">
    <property type="entry name" value="PYP-like sensor domain (PAS domain)"/>
    <property type="match status" value="2"/>
</dbReference>
<evidence type="ECO:0000259" key="1">
    <source>
        <dbReference type="PROSITE" id="PS50112"/>
    </source>
</evidence>
<name>A0A819GUV7_9BILA</name>
<accession>A0A819GUV7</accession>
<dbReference type="Gene3D" id="4.10.280.10">
    <property type="entry name" value="Helix-loop-helix DNA-binding domain"/>
    <property type="match status" value="1"/>
</dbReference>
<proteinExistence type="predicted"/>
<dbReference type="NCBIfam" id="TIGR00229">
    <property type="entry name" value="sensory_box"/>
    <property type="match status" value="1"/>
</dbReference>
<dbReference type="Proteomes" id="UP000663881">
    <property type="component" value="Unassembled WGS sequence"/>
</dbReference>
<dbReference type="Pfam" id="PF00010">
    <property type="entry name" value="HLH"/>
    <property type="match status" value="1"/>
</dbReference>
<evidence type="ECO:0000313" key="3">
    <source>
        <dbReference type="EMBL" id="CAF3885456.1"/>
    </source>
</evidence>
<dbReference type="PROSITE" id="PS50112">
    <property type="entry name" value="PAS"/>
    <property type="match status" value="2"/>
</dbReference>
<feature type="domain" description="BHLH" evidence="2">
    <location>
        <begin position="22"/>
        <end position="80"/>
    </location>
</feature>
<dbReference type="Gene3D" id="3.30.450.20">
    <property type="entry name" value="PAS domain"/>
    <property type="match status" value="2"/>
</dbReference>